<keyword evidence="6" id="KW-0812">Transmembrane</keyword>
<dbReference type="EnsemblMetazoa" id="AALFPA23_001947.R1470">
    <property type="protein sequence ID" value="AALFPA23_001947.P1470"/>
    <property type="gene ID" value="AALFPA23_001947"/>
</dbReference>
<feature type="transmembrane region" description="Helical" evidence="6">
    <location>
        <begin position="265"/>
        <end position="287"/>
    </location>
</feature>
<dbReference type="PANTHER" id="PTHR11857">
    <property type="entry name" value="ODORANT BINDING PROTEIN-RELATED"/>
    <property type="match status" value="1"/>
</dbReference>
<dbReference type="SUPFAM" id="SSF47565">
    <property type="entry name" value="Insect pheromone/odorant-binding proteins"/>
    <property type="match status" value="2"/>
</dbReference>
<dbReference type="InterPro" id="IPR036728">
    <property type="entry name" value="PBP_GOBP_sf"/>
</dbReference>
<keyword evidence="6" id="KW-1133">Transmembrane helix</keyword>
<keyword evidence="3" id="KW-0964">Secreted</keyword>
<dbReference type="RefSeq" id="XP_062711424.1">
    <property type="nucleotide sequence ID" value="XM_062855440.1"/>
</dbReference>
<reference evidence="9" key="1">
    <citation type="journal article" date="2015" name="Proc. Natl. Acad. Sci. U.S.A.">
        <title>Genome sequence of the Asian Tiger mosquito, Aedes albopictus, reveals insights into its biology, genetics, and evolution.</title>
        <authorList>
            <person name="Chen X.G."/>
            <person name="Jiang X."/>
            <person name="Gu J."/>
            <person name="Xu M."/>
            <person name="Wu Y."/>
            <person name="Deng Y."/>
            <person name="Zhang C."/>
            <person name="Bonizzoni M."/>
            <person name="Dermauw W."/>
            <person name="Vontas J."/>
            <person name="Armbruster P."/>
            <person name="Huang X."/>
            <person name="Yang Y."/>
            <person name="Zhang H."/>
            <person name="He W."/>
            <person name="Peng H."/>
            <person name="Liu Y."/>
            <person name="Wu K."/>
            <person name="Chen J."/>
            <person name="Lirakis M."/>
            <person name="Topalis P."/>
            <person name="Van Leeuwen T."/>
            <person name="Hall A.B."/>
            <person name="Jiang X."/>
            <person name="Thorpe C."/>
            <person name="Mueller R.L."/>
            <person name="Sun C."/>
            <person name="Waterhouse R.M."/>
            <person name="Yan G."/>
            <person name="Tu Z.J."/>
            <person name="Fang X."/>
            <person name="James A.A."/>
        </authorList>
    </citation>
    <scope>NUCLEOTIDE SEQUENCE [LARGE SCALE GENOMIC DNA]</scope>
    <source>
        <strain evidence="9">Foshan</strain>
    </source>
</reference>
<evidence type="ECO:0000256" key="3">
    <source>
        <dbReference type="ARBA" id="ARBA00022525"/>
    </source>
</evidence>
<keyword evidence="6" id="KW-0472">Membrane</keyword>
<dbReference type="Gene3D" id="1.10.238.20">
    <property type="entry name" value="Pheromone/general odorant binding protein domain"/>
    <property type="match status" value="2"/>
</dbReference>
<evidence type="ECO:0000256" key="2">
    <source>
        <dbReference type="ARBA" id="ARBA00008098"/>
    </source>
</evidence>
<name>A0ABM1XQP5_AEDAL</name>
<feature type="signal peptide" evidence="7">
    <location>
        <begin position="1"/>
        <end position="25"/>
    </location>
</feature>
<keyword evidence="5" id="KW-1015">Disulfide bond</keyword>
<dbReference type="CDD" id="cd23992">
    <property type="entry name" value="PBP_GOBP"/>
    <property type="match status" value="1"/>
</dbReference>
<comment type="subcellular location">
    <subcellularLocation>
        <location evidence="1">Secreted</location>
    </subcellularLocation>
</comment>
<dbReference type="Proteomes" id="UP000069940">
    <property type="component" value="Unassembled WGS sequence"/>
</dbReference>
<evidence type="ECO:0000256" key="7">
    <source>
        <dbReference type="SAM" id="SignalP"/>
    </source>
</evidence>
<feature type="chain" id="PRO_5046653155" evidence="7">
    <location>
        <begin position="26"/>
        <end position="293"/>
    </location>
</feature>
<evidence type="ECO:0000256" key="6">
    <source>
        <dbReference type="SAM" id="Phobius"/>
    </source>
</evidence>
<protein>
    <submittedName>
        <fullName evidence="8">Uncharacterized protein</fullName>
    </submittedName>
</protein>
<reference evidence="8" key="2">
    <citation type="submission" date="2025-05" db="UniProtKB">
        <authorList>
            <consortium name="EnsemblMetazoa"/>
        </authorList>
    </citation>
    <scope>IDENTIFICATION</scope>
    <source>
        <strain evidence="8">Foshan</strain>
    </source>
</reference>
<keyword evidence="9" id="KW-1185">Reference proteome</keyword>
<evidence type="ECO:0000256" key="1">
    <source>
        <dbReference type="ARBA" id="ARBA00004613"/>
    </source>
</evidence>
<keyword evidence="4 7" id="KW-0732">Signal</keyword>
<proteinExistence type="inferred from homology"/>
<dbReference type="InterPro" id="IPR006170">
    <property type="entry name" value="PBP/GOBP"/>
</dbReference>
<dbReference type="PANTHER" id="PTHR11857:SF46">
    <property type="entry name" value="GENERAL ODORANT-BINDING PROTEIN 99A-RELATED"/>
    <property type="match status" value="1"/>
</dbReference>
<dbReference type="GeneID" id="115267755"/>
<sequence>MLREKQYITVLFLLVFYSFANLVSALQHAATLKSFDELRIECSKYLPPVGASYNIEDCSDRCLGLVGRFWNDSTSITTHSVSRFYQPDACDQDYIERTKQCLCETVRSLPRNASCQRASCSIQCYQDQFGELKQRMPQFVPVSKLQSSQIIGECAQILQISDKTLKQILADGYGNFAEGRCLTRCFLVRAGLYSDCRGPNIDRFSIQCEGYGAKYEQIVVKCYAELKAQGLDSCTLATRFYDECIQSNEYSNSNMDIPQAIGDSVYGLVLTLVGGAGYLAAAILNGLSDAGIP</sequence>
<comment type="similarity">
    <text evidence="2">Belongs to the PBP/GOBP family.</text>
</comment>
<evidence type="ECO:0000256" key="4">
    <source>
        <dbReference type="ARBA" id="ARBA00022729"/>
    </source>
</evidence>
<organism evidence="8 9">
    <name type="scientific">Aedes albopictus</name>
    <name type="common">Asian tiger mosquito</name>
    <name type="synonym">Stegomyia albopicta</name>
    <dbReference type="NCBI Taxonomy" id="7160"/>
    <lineage>
        <taxon>Eukaryota</taxon>
        <taxon>Metazoa</taxon>
        <taxon>Ecdysozoa</taxon>
        <taxon>Arthropoda</taxon>
        <taxon>Hexapoda</taxon>
        <taxon>Insecta</taxon>
        <taxon>Pterygota</taxon>
        <taxon>Neoptera</taxon>
        <taxon>Endopterygota</taxon>
        <taxon>Diptera</taxon>
        <taxon>Nematocera</taxon>
        <taxon>Culicoidea</taxon>
        <taxon>Culicidae</taxon>
        <taxon>Culicinae</taxon>
        <taxon>Aedini</taxon>
        <taxon>Aedes</taxon>
        <taxon>Stegomyia</taxon>
    </lineage>
</organism>
<dbReference type="Pfam" id="PF01395">
    <property type="entry name" value="PBP_GOBP"/>
    <property type="match status" value="1"/>
</dbReference>
<evidence type="ECO:0000313" key="9">
    <source>
        <dbReference type="Proteomes" id="UP000069940"/>
    </source>
</evidence>
<evidence type="ECO:0000313" key="8">
    <source>
        <dbReference type="EnsemblMetazoa" id="AALFPA23_001947.P1470"/>
    </source>
</evidence>
<accession>A0ABM1XQP5</accession>
<evidence type="ECO:0000256" key="5">
    <source>
        <dbReference type="ARBA" id="ARBA00023157"/>
    </source>
</evidence>